<dbReference type="CDD" id="cd02440">
    <property type="entry name" value="AdoMet_MTases"/>
    <property type="match status" value="1"/>
</dbReference>
<dbReference type="SUPFAM" id="SSF53335">
    <property type="entry name" value="S-adenosyl-L-methionine-dependent methyltransferases"/>
    <property type="match status" value="1"/>
</dbReference>
<dbReference type="Proteomes" id="UP000015241">
    <property type="component" value="Unassembled WGS sequence"/>
</dbReference>
<protein>
    <recommendedName>
        <fullName evidence="1">Methyltransferase domain-containing protein</fullName>
    </recommendedName>
</protein>
<evidence type="ECO:0000313" key="2">
    <source>
        <dbReference type="EMBL" id="EPS98667.1"/>
    </source>
</evidence>
<sequence>MAEDTRPDKKQDTWSADSYQKTASFVYSNKFTAPVLTLLDAIPGEKIIDVGCGSGEVTLQIKQLVGETGVVVGMDSSESMIAKCKESGLQHSFVGDAQAIGIPSSWDASLKGDYDAVFSNAALHWCKLNPEGVIAGAKRLLKPGGRFVIEMGGQMNCIGIRSALHHVLRGRGYKPDELDPWYFPSTEDYRELLDSAGFDVKTISLHPRITPLNGAVIDWLRLFARPHFLAGFEDKEAEEVMQAVQDICAVDCRDSQGRWSMVYIRLRVVAVARE</sequence>
<feature type="domain" description="Methyltransferase" evidence="1">
    <location>
        <begin position="44"/>
        <end position="150"/>
    </location>
</feature>
<gene>
    <name evidence="2" type="ORF">FOMPIDRAFT_1125989</name>
</gene>
<evidence type="ECO:0000259" key="1">
    <source>
        <dbReference type="Pfam" id="PF13847"/>
    </source>
</evidence>
<dbReference type="HOGENOM" id="CLU_037990_5_3_1"/>
<dbReference type="STRING" id="743788.S8E1L1"/>
<accession>S8E1L1</accession>
<dbReference type="Gene3D" id="3.40.50.150">
    <property type="entry name" value="Vaccinia Virus protein VP39"/>
    <property type="match status" value="1"/>
</dbReference>
<reference evidence="2 3" key="1">
    <citation type="journal article" date="2012" name="Science">
        <title>The Paleozoic origin of enzymatic lignin decomposition reconstructed from 31 fungal genomes.</title>
        <authorList>
            <person name="Floudas D."/>
            <person name="Binder M."/>
            <person name="Riley R."/>
            <person name="Barry K."/>
            <person name="Blanchette R.A."/>
            <person name="Henrissat B."/>
            <person name="Martinez A.T."/>
            <person name="Otillar R."/>
            <person name="Spatafora J.W."/>
            <person name="Yadav J.S."/>
            <person name="Aerts A."/>
            <person name="Benoit I."/>
            <person name="Boyd A."/>
            <person name="Carlson A."/>
            <person name="Copeland A."/>
            <person name="Coutinho P.M."/>
            <person name="de Vries R.P."/>
            <person name="Ferreira P."/>
            <person name="Findley K."/>
            <person name="Foster B."/>
            <person name="Gaskell J."/>
            <person name="Glotzer D."/>
            <person name="Gorecki P."/>
            <person name="Heitman J."/>
            <person name="Hesse C."/>
            <person name="Hori C."/>
            <person name="Igarashi K."/>
            <person name="Jurgens J.A."/>
            <person name="Kallen N."/>
            <person name="Kersten P."/>
            <person name="Kohler A."/>
            <person name="Kuees U."/>
            <person name="Kumar T.K.A."/>
            <person name="Kuo A."/>
            <person name="LaButti K."/>
            <person name="Larrondo L.F."/>
            <person name="Lindquist E."/>
            <person name="Ling A."/>
            <person name="Lombard V."/>
            <person name="Lucas S."/>
            <person name="Lundell T."/>
            <person name="Martin R."/>
            <person name="McLaughlin D.J."/>
            <person name="Morgenstern I."/>
            <person name="Morin E."/>
            <person name="Murat C."/>
            <person name="Nagy L.G."/>
            <person name="Nolan M."/>
            <person name="Ohm R.A."/>
            <person name="Patyshakuliyeva A."/>
            <person name="Rokas A."/>
            <person name="Ruiz-Duenas F.J."/>
            <person name="Sabat G."/>
            <person name="Salamov A."/>
            <person name="Samejima M."/>
            <person name="Schmutz J."/>
            <person name="Slot J.C."/>
            <person name="St John F."/>
            <person name="Stenlid J."/>
            <person name="Sun H."/>
            <person name="Sun S."/>
            <person name="Syed K."/>
            <person name="Tsang A."/>
            <person name="Wiebenga A."/>
            <person name="Young D."/>
            <person name="Pisabarro A."/>
            <person name="Eastwood D.C."/>
            <person name="Martin F."/>
            <person name="Cullen D."/>
            <person name="Grigoriev I.V."/>
            <person name="Hibbett D.S."/>
        </authorList>
    </citation>
    <scope>NUCLEOTIDE SEQUENCE</scope>
    <source>
        <strain evidence="3">FP-58527</strain>
    </source>
</reference>
<dbReference type="InterPro" id="IPR029063">
    <property type="entry name" value="SAM-dependent_MTases_sf"/>
</dbReference>
<dbReference type="AlphaFoldDB" id="S8E1L1"/>
<dbReference type="PANTHER" id="PTHR43861:SF1">
    <property type="entry name" value="TRANS-ACONITATE 2-METHYLTRANSFERASE"/>
    <property type="match status" value="1"/>
</dbReference>
<proteinExistence type="predicted"/>
<dbReference type="EMBL" id="KE504163">
    <property type="protein sequence ID" value="EPS98667.1"/>
    <property type="molecule type" value="Genomic_DNA"/>
</dbReference>
<organism evidence="2 3">
    <name type="scientific">Fomitopsis schrenkii</name>
    <name type="common">Brown rot fungus</name>
    <dbReference type="NCBI Taxonomy" id="2126942"/>
    <lineage>
        <taxon>Eukaryota</taxon>
        <taxon>Fungi</taxon>
        <taxon>Dikarya</taxon>
        <taxon>Basidiomycota</taxon>
        <taxon>Agaricomycotina</taxon>
        <taxon>Agaricomycetes</taxon>
        <taxon>Polyporales</taxon>
        <taxon>Fomitopsis</taxon>
    </lineage>
</organism>
<dbReference type="eggNOG" id="ENOG502RZIN">
    <property type="taxonomic scope" value="Eukaryota"/>
</dbReference>
<dbReference type="PANTHER" id="PTHR43861">
    <property type="entry name" value="TRANS-ACONITATE 2-METHYLTRANSFERASE-RELATED"/>
    <property type="match status" value="1"/>
</dbReference>
<keyword evidence="3" id="KW-1185">Reference proteome</keyword>
<dbReference type="Pfam" id="PF13847">
    <property type="entry name" value="Methyltransf_31"/>
    <property type="match status" value="1"/>
</dbReference>
<dbReference type="OrthoDB" id="10017101at2759"/>
<dbReference type="InParanoid" id="S8E1L1"/>
<name>S8E1L1_FOMSC</name>
<dbReference type="InterPro" id="IPR025714">
    <property type="entry name" value="Methyltranfer_dom"/>
</dbReference>
<evidence type="ECO:0000313" key="3">
    <source>
        <dbReference type="Proteomes" id="UP000015241"/>
    </source>
</evidence>